<feature type="region of interest" description="Disordered" evidence="9">
    <location>
        <begin position="331"/>
        <end position="383"/>
    </location>
</feature>
<keyword evidence="3" id="KW-1003">Cell membrane</keyword>
<reference evidence="12" key="1">
    <citation type="submission" date="2016-08" db="EMBL/GenBank/DDBJ databases">
        <title>VSG repertoire of Trypanosoma brucei EATRO 1125.</title>
        <authorList>
            <person name="Cross G.A."/>
        </authorList>
    </citation>
    <scope>NUCLEOTIDE SEQUENCE</scope>
    <source>
        <strain evidence="12">EATRO 1125</strain>
    </source>
</reference>
<comment type="function">
    <text evidence="1">VSG forms a coat on the surface of the parasite. The trypanosome evades the immune response of the host by expressing a series of antigenically distinct VSGs from an estimated 1000 VSG genes.</text>
</comment>
<keyword evidence="4" id="KW-0336">GPI-anchor</keyword>
<accession>A0A1J0R6S1</accession>
<proteinExistence type="predicted"/>
<protein>
    <submittedName>
        <fullName evidence="12">Variant surface glycoprotein 1125.1374</fullName>
    </submittedName>
</protein>
<feature type="compositionally biased region" description="Low complexity" evidence="9">
    <location>
        <begin position="367"/>
        <end position="376"/>
    </location>
</feature>
<evidence type="ECO:0000256" key="8">
    <source>
        <dbReference type="ARBA" id="ARBA00023288"/>
    </source>
</evidence>
<evidence type="ECO:0000256" key="4">
    <source>
        <dbReference type="ARBA" id="ARBA00022622"/>
    </source>
</evidence>
<dbReference type="EMBL" id="KX699635">
    <property type="protein sequence ID" value="APD73591.1"/>
    <property type="molecule type" value="Genomic_DNA"/>
</dbReference>
<evidence type="ECO:0000256" key="7">
    <source>
        <dbReference type="ARBA" id="ARBA00023180"/>
    </source>
</evidence>
<dbReference type="GO" id="GO:0005886">
    <property type="term" value="C:plasma membrane"/>
    <property type="evidence" value="ECO:0007669"/>
    <property type="project" value="UniProtKB-SubCell"/>
</dbReference>
<keyword evidence="8" id="KW-0449">Lipoprotein</keyword>
<sequence>MAFIPPLALILCFIVVKQYGVCDGDNAKEFKDMCLLLNLATQKVPILQLKSGASESQTDVKTKQIQVMKSILILNVTVIEPQKEALLKDVKTYPTVNEIKAKNAVKGYFEGITAAKLQELRAEYAAGTLEEGKDETFVKDFSLPFTEVTKEAIHKSIARQYAATISLDNDISEQSTVIQNAREKARRHLKKAVFGSQEAALADTAADDVNSDFGDVKAAGKLTFVGGSCDSGCTPSSAQPKTAGDSLVLDLICLWSGGNGAGTSAAKFCTKSTLSGVQAITTGDYGVIKTANYKTLLATCRSYKEAATLTLTPATLAAAVQSLTAHLGSNWRAGTAAPTSSGRAKKAKPLPRRPRLERRKRRHMQRRNQQSSLNRQKGSVHQL</sequence>
<dbReference type="AlphaFoldDB" id="A0A1J0R6S1"/>
<feature type="compositionally biased region" description="Basic residues" evidence="9">
    <location>
        <begin position="343"/>
        <end position="366"/>
    </location>
</feature>
<dbReference type="Pfam" id="PF13206">
    <property type="entry name" value="VSG_B"/>
    <property type="match status" value="1"/>
</dbReference>
<evidence type="ECO:0000256" key="1">
    <source>
        <dbReference type="ARBA" id="ARBA00002523"/>
    </source>
</evidence>
<evidence type="ECO:0000256" key="6">
    <source>
        <dbReference type="ARBA" id="ARBA00023136"/>
    </source>
</evidence>
<dbReference type="GO" id="GO:0098552">
    <property type="term" value="C:side of membrane"/>
    <property type="evidence" value="ECO:0007669"/>
    <property type="project" value="UniProtKB-KW"/>
</dbReference>
<evidence type="ECO:0000256" key="10">
    <source>
        <dbReference type="SAM" id="SignalP"/>
    </source>
</evidence>
<comment type="subcellular location">
    <subcellularLocation>
        <location evidence="2">Cell membrane</location>
        <topology evidence="2">Lipid-anchor</topology>
        <topology evidence="2">GPI-anchor</topology>
    </subcellularLocation>
</comment>
<evidence type="ECO:0000259" key="11">
    <source>
        <dbReference type="Pfam" id="PF13206"/>
    </source>
</evidence>
<evidence type="ECO:0000256" key="2">
    <source>
        <dbReference type="ARBA" id="ARBA00004609"/>
    </source>
</evidence>
<feature type="chain" id="PRO_5013289266" evidence="10">
    <location>
        <begin position="25"/>
        <end position="383"/>
    </location>
</feature>
<feature type="domain" description="Trypanosome variant surface glycoprotein B-type N-terminal" evidence="11">
    <location>
        <begin position="11"/>
        <end position="335"/>
    </location>
</feature>
<evidence type="ECO:0000313" key="12">
    <source>
        <dbReference type="EMBL" id="APD73591.1"/>
    </source>
</evidence>
<keyword evidence="5 10" id="KW-0732">Signal</keyword>
<evidence type="ECO:0000256" key="5">
    <source>
        <dbReference type="ARBA" id="ARBA00022729"/>
    </source>
</evidence>
<evidence type="ECO:0000256" key="9">
    <source>
        <dbReference type="SAM" id="MobiDB-lite"/>
    </source>
</evidence>
<organism evidence="12">
    <name type="scientific">Trypanosoma brucei</name>
    <dbReference type="NCBI Taxonomy" id="5691"/>
    <lineage>
        <taxon>Eukaryota</taxon>
        <taxon>Discoba</taxon>
        <taxon>Euglenozoa</taxon>
        <taxon>Kinetoplastea</taxon>
        <taxon>Metakinetoplastina</taxon>
        <taxon>Trypanosomatida</taxon>
        <taxon>Trypanosomatidae</taxon>
        <taxon>Trypanosoma</taxon>
    </lineage>
</organism>
<keyword evidence="7" id="KW-0325">Glycoprotein</keyword>
<feature type="signal peptide" evidence="10">
    <location>
        <begin position="1"/>
        <end position="24"/>
    </location>
</feature>
<name>A0A1J0R6S1_9TRYP</name>
<keyword evidence="6" id="KW-0472">Membrane</keyword>
<evidence type="ECO:0000256" key="3">
    <source>
        <dbReference type="ARBA" id="ARBA00022475"/>
    </source>
</evidence>
<dbReference type="InterPro" id="IPR025932">
    <property type="entry name" value="Trypano_VSG_B_N_dom"/>
</dbReference>